<dbReference type="PRINTS" id="PR00700">
    <property type="entry name" value="PRTYPHPHTASE"/>
</dbReference>
<dbReference type="InterPro" id="IPR000387">
    <property type="entry name" value="Tyr_Pase_dom"/>
</dbReference>
<feature type="compositionally biased region" description="Polar residues" evidence="1">
    <location>
        <begin position="12"/>
        <end position="22"/>
    </location>
</feature>
<dbReference type="SMART" id="SM00404">
    <property type="entry name" value="PTPc_motif"/>
    <property type="match status" value="1"/>
</dbReference>
<dbReference type="PROSITE" id="PS50056">
    <property type="entry name" value="TYR_PHOSPHATASE_2"/>
    <property type="match status" value="1"/>
</dbReference>
<organism evidence="4 5">
    <name type="scientific">Pomacea canaliculata</name>
    <name type="common">Golden apple snail</name>
    <dbReference type="NCBI Taxonomy" id="400727"/>
    <lineage>
        <taxon>Eukaryota</taxon>
        <taxon>Metazoa</taxon>
        <taxon>Spiralia</taxon>
        <taxon>Lophotrochozoa</taxon>
        <taxon>Mollusca</taxon>
        <taxon>Gastropoda</taxon>
        <taxon>Caenogastropoda</taxon>
        <taxon>Architaenioglossa</taxon>
        <taxon>Ampullarioidea</taxon>
        <taxon>Ampullariidae</taxon>
        <taxon>Pomacea</taxon>
    </lineage>
</organism>
<accession>A0A2T7NVS9</accession>
<dbReference type="InterPro" id="IPR050348">
    <property type="entry name" value="Protein-Tyr_Phosphatase"/>
</dbReference>
<dbReference type="GO" id="GO:0004725">
    <property type="term" value="F:protein tyrosine phosphatase activity"/>
    <property type="evidence" value="ECO:0007669"/>
    <property type="project" value="InterPro"/>
</dbReference>
<dbReference type="InterPro" id="IPR009030">
    <property type="entry name" value="Growth_fac_rcpt_cys_sf"/>
</dbReference>
<sequence>MVKSKGAGPYWPTQTGHSQQAGPYTVSLTDKRQLATCLTGSHLADSRRLSRVTVKVDDHECTKIDDDPKTTKLHLSCHQTLYGRKVNITRKYSNSLHGEEDVINICEVQIWVCSAGYYGDKCDQRCEHCKHNACSRYSGQCIDGACNAGYTSDTCTHKCGRNMFGENCNSSCGQCKDHETCNHIDGICTQGCAPGWIQPTCHENDFNRVVLQKVDGEDASDYINASVIQGYKQSKGYIAAQAPRDNTVDDFWRMVWQEQVIQIIMLTNLSENKKLFKFVSIHFSYRPDNPPCGAISVHELVGPFCSICHPPRRLLGDVKARAPRNSSSPPLVHCSAGVGRTGTYIALDLMIEHARHESKVSFFKTVKRLRDDRCSMVQNKDQYTFLHEAVLEAYSREKAVLDLTSFDLAFPSRIVPTKSNKRIDKEFKTVQHMRELLEPHTHHTASLEENRSKNRNPYALPADQHLVFLAPQEQDRDSYINAVYMPTMLNARGCVLTQHPLPETVKNFWRLVDTCGVTSIVFLGETLTSFWPMKTGETIKIDPYTLSLSHVEQQGASLTCYYLMFQNKHEAREVRLLHYQDWKSKLPANTVDLLQLIVTLVDTMKGKGQGPLLIQCLRNTASATRWPSNMNILIAFMLTHKQRFPNTPTHHDRICCTWTPVNDLINNRIRTKN</sequence>
<gene>
    <name evidence="4" type="ORF">C0Q70_15780</name>
</gene>
<dbReference type="AlphaFoldDB" id="A0A2T7NVS9"/>
<dbReference type="SMART" id="SM00194">
    <property type="entry name" value="PTPc"/>
    <property type="match status" value="2"/>
</dbReference>
<evidence type="ECO:0000313" key="5">
    <source>
        <dbReference type="Proteomes" id="UP000245119"/>
    </source>
</evidence>
<dbReference type="PROSITE" id="PS00383">
    <property type="entry name" value="TYR_PHOSPHATASE_1"/>
    <property type="match status" value="1"/>
</dbReference>
<dbReference type="PANTHER" id="PTHR19134">
    <property type="entry name" value="RECEPTOR-TYPE TYROSINE-PROTEIN PHOSPHATASE"/>
    <property type="match status" value="1"/>
</dbReference>
<dbReference type="SUPFAM" id="SSF52799">
    <property type="entry name" value="(Phosphotyrosine protein) phosphatases II"/>
    <property type="match status" value="2"/>
</dbReference>
<feature type="domain" description="Tyrosine-protein phosphatase" evidence="2">
    <location>
        <begin position="197"/>
        <end position="393"/>
    </location>
</feature>
<keyword evidence="5" id="KW-1185">Reference proteome</keyword>
<evidence type="ECO:0000256" key="1">
    <source>
        <dbReference type="SAM" id="MobiDB-lite"/>
    </source>
</evidence>
<feature type="domain" description="Tyrosine specific protein phosphatases" evidence="3">
    <location>
        <begin position="312"/>
        <end position="384"/>
    </location>
</feature>
<dbReference type="InterPro" id="IPR016130">
    <property type="entry name" value="Tyr_Pase_AS"/>
</dbReference>
<proteinExistence type="predicted"/>
<dbReference type="SUPFAM" id="SSF57184">
    <property type="entry name" value="Growth factor receptor domain"/>
    <property type="match status" value="1"/>
</dbReference>
<evidence type="ECO:0000313" key="4">
    <source>
        <dbReference type="EMBL" id="PVD25280.1"/>
    </source>
</evidence>
<feature type="region of interest" description="Disordered" evidence="1">
    <location>
        <begin position="1"/>
        <end position="22"/>
    </location>
</feature>
<dbReference type="CDD" id="cd00047">
    <property type="entry name" value="PTPc"/>
    <property type="match status" value="1"/>
</dbReference>
<dbReference type="InterPro" id="IPR000242">
    <property type="entry name" value="PTP_cat"/>
</dbReference>
<dbReference type="InterPro" id="IPR029021">
    <property type="entry name" value="Prot-tyrosine_phosphatase-like"/>
</dbReference>
<name>A0A2T7NVS9_POMCA</name>
<dbReference type="InterPro" id="IPR003595">
    <property type="entry name" value="Tyr_Pase_cat"/>
</dbReference>
<dbReference type="EMBL" id="PZQS01000009">
    <property type="protein sequence ID" value="PVD25280.1"/>
    <property type="molecule type" value="Genomic_DNA"/>
</dbReference>
<evidence type="ECO:0008006" key="6">
    <source>
        <dbReference type="Google" id="ProtNLM"/>
    </source>
</evidence>
<evidence type="ECO:0000259" key="3">
    <source>
        <dbReference type="PROSITE" id="PS50056"/>
    </source>
</evidence>
<dbReference type="Proteomes" id="UP000245119">
    <property type="component" value="Linkage Group LG9"/>
</dbReference>
<comment type="caution">
    <text evidence="4">The sequence shown here is derived from an EMBL/GenBank/DDBJ whole genome shotgun (WGS) entry which is preliminary data.</text>
</comment>
<dbReference type="Gene3D" id="2.170.300.10">
    <property type="entry name" value="Tie2 ligand-binding domain superfamily"/>
    <property type="match status" value="1"/>
</dbReference>
<dbReference type="OrthoDB" id="8609993at2759"/>
<reference evidence="4 5" key="1">
    <citation type="submission" date="2018-04" db="EMBL/GenBank/DDBJ databases">
        <title>The genome of golden apple snail Pomacea canaliculata provides insight into stress tolerance and invasive adaptation.</title>
        <authorList>
            <person name="Liu C."/>
            <person name="Liu B."/>
            <person name="Ren Y."/>
            <person name="Zhang Y."/>
            <person name="Wang H."/>
            <person name="Li S."/>
            <person name="Jiang F."/>
            <person name="Yin L."/>
            <person name="Zhang G."/>
            <person name="Qian W."/>
            <person name="Fan W."/>
        </authorList>
    </citation>
    <scope>NUCLEOTIDE SEQUENCE [LARGE SCALE GENOMIC DNA]</scope>
    <source>
        <strain evidence="4">SZHN2017</strain>
        <tissue evidence="4">Muscle</tissue>
    </source>
</reference>
<dbReference type="PANTHER" id="PTHR19134:SF449">
    <property type="entry name" value="TYROSINE-PROTEIN PHOSPHATASE 1"/>
    <property type="match status" value="1"/>
</dbReference>
<feature type="domain" description="Tyrosine-protein phosphatase" evidence="2">
    <location>
        <begin position="423"/>
        <end position="616"/>
    </location>
</feature>
<dbReference type="STRING" id="400727.A0A2T7NVS9"/>
<evidence type="ECO:0000259" key="2">
    <source>
        <dbReference type="PROSITE" id="PS50055"/>
    </source>
</evidence>
<dbReference type="Gene3D" id="3.90.190.10">
    <property type="entry name" value="Protein tyrosine phosphatase superfamily"/>
    <property type="match status" value="3"/>
</dbReference>
<dbReference type="PROSITE" id="PS50055">
    <property type="entry name" value="TYR_PHOSPHATASE_PTP"/>
    <property type="match status" value="2"/>
</dbReference>
<dbReference type="Pfam" id="PF00102">
    <property type="entry name" value="Y_phosphatase"/>
    <property type="match status" value="3"/>
</dbReference>
<protein>
    <recommendedName>
        <fullName evidence="6">Protein-tyrosine-phosphatase</fullName>
    </recommendedName>
</protein>